<name>I2H0L8_HENB6</name>
<protein>
    <recommendedName>
        <fullName evidence="10">Ammonia transport outward protein 2</fullName>
    </recommendedName>
</protein>
<dbReference type="NCBIfam" id="NF038013">
    <property type="entry name" value="AceTr_1"/>
    <property type="match status" value="1"/>
</dbReference>
<feature type="compositionally biased region" description="Basic residues" evidence="6">
    <location>
        <begin position="44"/>
        <end position="70"/>
    </location>
</feature>
<feature type="compositionally biased region" description="Acidic residues" evidence="6">
    <location>
        <begin position="106"/>
        <end position="118"/>
    </location>
</feature>
<organism evidence="8 9">
    <name type="scientific">Henningerozyma blattae (strain ATCC 34711 / CBS 6284 / DSM 70876 / NBRC 10599 / NRRL Y-10934 / UCD 77-7)</name>
    <name type="common">Yeast</name>
    <name type="synonym">Tetrapisispora blattae</name>
    <dbReference type="NCBI Taxonomy" id="1071380"/>
    <lineage>
        <taxon>Eukaryota</taxon>
        <taxon>Fungi</taxon>
        <taxon>Dikarya</taxon>
        <taxon>Ascomycota</taxon>
        <taxon>Saccharomycotina</taxon>
        <taxon>Saccharomycetes</taxon>
        <taxon>Saccharomycetales</taxon>
        <taxon>Saccharomycetaceae</taxon>
        <taxon>Henningerozyma</taxon>
    </lineage>
</organism>
<comment type="similarity">
    <text evidence="2">Belongs to the acetate uptake transporter (AceTr) (TC 2.A.96) family.</text>
</comment>
<feature type="transmembrane region" description="Helical" evidence="7">
    <location>
        <begin position="194"/>
        <end position="211"/>
    </location>
</feature>
<dbReference type="Proteomes" id="UP000002866">
    <property type="component" value="Chromosome 3"/>
</dbReference>
<dbReference type="GeneID" id="14494888"/>
<evidence type="ECO:0000256" key="2">
    <source>
        <dbReference type="ARBA" id="ARBA00005587"/>
    </source>
</evidence>
<evidence type="ECO:0000256" key="1">
    <source>
        <dbReference type="ARBA" id="ARBA00004141"/>
    </source>
</evidence>
<evidence type="ECO:0000256" key="5">
    <source>
        <dbReference type="ARBA" id="ARBA00023136"/>
    </source>
</evidence>
<gene>
    <name evidence="8" type="primary">TBLA0C01050</name>
    <name evidence="8" type="ORF">TBLA_0C01050</name>
</gene>
<dbReference type="EMBL" id="HE806318">
    <property type="protein sequence ID" value="CCH59920.1"/>
    <property type="molecule type" value="Genomic_DNA"/>
</dbReference>
<evidence type="ECO:0008006" key="10">
    <source>
        <dbReference type="Google" id="ProtNLM"/>
    </source>
</evidence>
<evidence type="ECO:0000256" key="6">
    <source>
        <dbReference type="SAM" id="MobiDB-lite"/>
    </source>
</evidence>
<feature type="transmembrane region" description="Helical" evidence="7">
    <location>
        <begin position="343"/>
        <end position="364"/>
    </location>
</feature>
<reference evidence="8 9" key="1">
    <citation type="journal article" date="2011" name="Proc. Natl. Acad. Sci. U.S.A.">
        <title>Evolutionary erosion of yeast sex chromosomes by mating-type switching accidents.</title>
        <authorList>
            <person name="Gordon J.L."/>
            <person name="Armisen D."/>
            <person name="Proux-Wera E."/>
            <person name="Oheigeartaigh S.S."/>
            <person name="Byrne K.P."/>
            <person name="Wolfe K.H."/>
        </authorList>
    </citation>
    <scope>NUCLEOTIDE SEQUENCE [LARGE SCALE GENOMIC DNA]</scope>
    <source>
        <strain evidence="9">ATCC 34711 / CBS 6284 / DSM 70876 / NBRC 10599 / NRRL Y-10934 / UCD 77-7</strain>
    </source>
</reference>
<dbReference type="InterPro" id="IPR047622">
    <property type="entry name" value="GPR1_FUN34_YAAH"/>
</dbReference>
<dbReference type="PANTHER" id="PTHR31123">
    <property type="entry name" value="ACCUMULATION OF DYADS PROTEIN 2-RELATED"/>
    <property type="match status" value="1"/>
</dbReference>
<comment type="subcellular location">
    <subcellularLocation>
        <location evidence="1">Membrane</location>
        <topology evidence="1">Multi-pass membrane protein</topology>
    </subcellularLocation>
</comment>
<dbReference type="RefSeq" id="XP_004179439.1">
    <property type="nucleotide sequence ID" value="XM_004179391.1"/>
</dbReference>
<dbReference type="InParanoid" id="I2H0L8"/>
<dbReference type="InterPro" id="IPR000791">
    <property type="entry name" value="Gpr1/Fun34/SatP-like"/>
</dbReference>
<feature type="transmembrane region" description="Helical" evidence="7">
    <location>
        <begin position="223"/>
        <end position="244"/>
    </location>
</feature>
<evidence type="ECO:0000313" key="9">
    <source>
        <dbReference type="Proteomes" id="UP000002866"/>
    </source>
</evidence>
<evidence type="ECO:0000313" key="8">
    <source>
        <dbReference type="EMBL" id="CCH59920.1"/>
    </source>
</evidence>
<dbReference type="GO" id="GO:0015123">
    <property type="term" value="F:acetate transmembrane transporter activity"/>
    <property type="evidence" value="ECO:0007669"/>
    <property type="project" value="TreeGrafter"/>
</dbReference>
<dbReference type="HOGENOM" id="CLU_051062_5_0_1"/>
<dbReference type="GO" id="GO:0005886">
    <property type="term" value="C:plasma membrane"/>
    <property type="evidence" value="ECO:0007669"/>
    <property type="project" value="TreeGrafter"/>
</dbReference>
<dbReference type="eggNOG" id="ENOG502QUJS">
    <property type="taxonomic scope" value="Eukaryota"/>
</dbReference>
<keyword evidence="4 7" id="KW-1133">Transmembrane helix</keyword>
<dbReference type="PROSITE" id="PS01114">
    <property type="entry name" value="GPR1_FUN34_YAAH"/>
    <property type="match status" value="1"/>
</dbReference>
<dbReference type="OrthoDB" id="3648309at2759"/>
<feature type="region of interest" description="Disordered" evidence="6">
    <location>
        <begin position="1"/>
        <end position="131"/>
    </location>
</feature>
<feature type="compositionally biased region" description="Polar residues" evidence="6">
    <location>
        <begin position="90"/>
        <end position="103"/>
    </location>
</feature>
<dbReference type="Pfam" id="PF01184">
    <property type="entry name" value="Gpr1_Fun34_YaaH"/>
    <property type="match status" value="1"/>
</dbReference>
<dbReference type="AlphaFoldDB" id="I2H0L8"/>
<dbReference type="InterPro" id="IPR051633">
    <property type="entry name" value="AceTr"/>
</dbReference>
<accession>I2H0L8</accession>
<dbReference type="KEGG" id="tbl:TBLA_0C01050"/>
<feature type="compositionally biased region" description="Acidic residues" evidence="6">
    <location>
        <begin position="75"/>
        <end position="89"/>
    </location>
</feature>
<keyword evidence="5 7" id="KW-0472">Membrane</keyword>
<dbReference type="PANTHER" id="PTHR31123:SF1">
    <property type="entry name" value="ACCUMULATION OF DYADS PROTEIN 2-RELATED"/>
    <property type="match status" value="1"/>
</dbReference>
<keyword evidence="3 7" id="KW-0812">Transmembrane</keyword>
<evidence type="ECO:0000256" key="3">
    <source>
        <dbReference type="ARBA" id="ARBA00022692"/>
    </source>
</evidence>
<evidence type="ECO:0000256" key="4">
    <source>
        <dbReference type="ARBA" id="ARBA00022989"/>
    </source>
</evidence>
<feature type="compositionally biased region" description="Low complexity" evidence="6">
    <location>
        <begin position="1"/>
        <end position="17"/>
    </location>
</feature>
<evidence type="ECO:0000256" key="7">
    <source>
        <dbReference type="SAM" id="Phobius"/>
    </source>
</evidence>
<sequence length="416" mass="46167">MTDSTDTTEQSSSTVSSPNRHSLVSSVIDEEENSTKEQIPSKKNGSKKKRHLPRHSHRNHKNRHARHHHASSNIDPDDAMYEDGSDNDVDNNQSHRSNRSSGFSIYDDDYNDEDDDEYSSSASTRHYRGTNLSRRMTEDELIRGIPIYTSTTNPNDYVILGKRKYLKSELREAFGGTLMPGVAPPTTHKFGNPVPLGLSAFALTTFVLSFFNARVKHVATPNMVVGLAMFYGGLVQIIAGIWEIALENTFGGTALCSYGGFWMSFGAIFIPWFGIQAAYEGHPREFDNALAIFLLAWCIFTFGLAVCTVKSTVMFFLLFFLLAITFLLLSLGSFCNSPGVTRAGGILGIIVAVIAWYNAFAGLATEENSYIVAHPLPLPGNEKYFHLKINKNAKNNKPLEFIHDKSVDDMETLAGQ</sequence>
<keyword evidence="9" id="KW-1185">Reference proteome</keyword>
<feature type="transmembrane region" description="Helical" evidence="7">
    <location>
        <begin position="250"/>
        <end position="274"/>
    </location>
</feature>
<proteinExistence type="inferred from homology"/>
<feature type="transmembrane region" description="Helical" evidence="7">
    <location>
        <begin position="312"/>
        <end position="331"/>
    </location>
</feature>
<feature type="transmembrane region" description="Helical" evidence="7">
    <location>
        <begin position="286"/>
        <end position="306"/>
    </location>
</feature>